<dbReference type="InterPro" id="IPR018392">
    <property type="entry name" value="LysM"/>
</dbReference>
<feature type="chain" id="PRO_5039483602" evidence="2">
    <location>
        <begin position="20"/>
        <end position="295"/>
    </location>
</feature>
<feature type="signal peptide" evidence="2">
    <location>
        <begin position="1"/>
        <end position="19"/>
    </location>
</feature>
<dbReference type="Proteomes" id="UP000005990">
    <property type="component" value="Unassembled WGS sequence"/>
</dbReference>
<reference evidence="4 5" key="1">
    <citation type="submission" date="2010-10" db="EMBL/GenBank/DDBJ databases">
        <authorList>
            <person name="Durkin A.S."/>
            <person name="Madupu R."/>
            <person name="Torralba M."/>
            <person name="Gillis M."/>
            <person name="Methe B."/>
            <person name="Sutton G."/>
            <person name="Nelson K.E."/>
        </authorList>
    </citation>
    <scope>NUCLEOTIDE SEQUENCE [LARGE SCALE GENOMIC DNA]</scope>
    <source>
        <strain evidence="4 5">ACS-139-V-Col8</strain>
    </source>
</reference>
<dbReference type="SMART" id="SM00257">
    <property type="entry name" value="LysM"/>
    <property type="match status" value="4"/>
</dbReference>
<proteinExistence type="predicted"/>
<gene>
    <name evidence="4" type="ORF">HMPREF9257_1565</name>
</gene>
<feature type="domain" description="LysM" evidence="3">
    <location>
        <begin position="46"/>
        <end position="89"/>
    </location>
</feature>
<dbReference type="CDD" id="cd00118">
    <property type="entry name" value="LysM"/>
    <property type="match status" value="4"/>
</dbReference>
<evidence type="ECO:0000259" key="3">
    <source>
        <dbReference type="PROSITE" id="PS51782"/>
    </source>
</evidence>
<dbReference type="SUPFAM" id="SSF54106">
    <property type="entry name" value="LysM domain"/>
    <property type="match status" value="4"/>
</dbReference>
<protein>
    <submittedName>
        <fullName evidence="4">Putative endopeptidase LytE</fullName>
    </submittedName>
</protein>
<dbReference type="eggNOG" id="COG1388">
    <property type="taxonomic scope" value="Bacteria"/>
</dbReference>
<dbReference type="Pfam" id="PF01476">
    <property type="entry name" value="LysM"/>
    <property type="match status" value="4"/>
</dbReference>
<evidence type="ECO:0000256" key="1">
    <source>
        <dbReference type="SAM" id="MobiDB-lite"/>
    </source>
</evidence>
<accession>E4KPS6</accession>
<feature type="region of interest" description="Disordered" evidence="1">
    <location>
        <begin position="92"/>
        <end position="120"/>
    </location>
</feature>
<evidence type="ECO:0000313" key="5">
    <source>
        <dbReference type="Proteomes" id="UP000005990"/>
    </source>
</evidence>
<feature type="domain" description="LysM" evidence="3">
    <location>
        <begin position="121"/>
        <end position="164"/>
    </location>
</feature>
<dbReference type="STRING" id="908337.HMPREF9257_1565"/>
<dbReference type="Gene3D" id="3.10.350.10">
    <property type="entry name" value="LysM domain"/>
    <property type="match status" value="4"/>
</dbReference>
<dbReference type="PROSITE" id="PS51782">
    <property type="entry name" value="LYSM"/>
    <property type="match status" value="4"/>
</dbReference>
<dbReference type="AlphaFoldDB" id="E4KPS6"/>
<feature type="region of interest" description="Disordered" evidence="1">
    <location>
        <begin position="232"/>
        <end position="251"/>
    </location>
</feature>
<dbReference type="InterPro" id="IPR036779">
    <property type="entry name" value="LysM_dom_sf"/>
</dbReference>
<sequence length="295" mass="32165">MKKTYVSMSLASIALVSFLAIGPSDYDLVYANQSQDEVTTSRSSQTTYEVQAGDNLYQIALRFGISLQDLKEINGLDSDFIQIGDILIIPDSGQGEADPVPDPDPEPNPEPNPEPQSSPEKLYTVKAGDNLYNIARSFGVSLDALKKINGLTSNFIQIGEVLIIPDPAKEYPDPEPEPDPDPSPEKLYTVKAGDNLYNIARSFGVSLDALKKINGLTSNFIQIGDVLIIPDPAKEYPDPEPEPDPDPSPEKQYTVKSGDNLYNIARKFGISLDALKQANNLTSNLIFPGQILIIP</sequence>
<dbReference type="GO" id="GO:0008932">
    <property type="term" value="F:lytic endotransglycosylase activity"/>
    <property type="evidence" value="ECO:0007669"/>
    <property type="project" value="TreeGrafter"/>
</dbReference>
<dbReference type="RefSeq" id="WP_006418604.1">
    <property type="nucleotide sequence ID" value="NZ_AENN01000015.1"/>
</dbReference>
<feature type="domain" description="LysM" evidence="3">
    <location>
        <begin position="186"/>
        <end position="229"/>
    </location>
</feature>
<feature type="domain" description="LysM" evidence="3">
    <location>
        <begin position="251"/>
        <end position="294"/>
    </location>
</feature>
<evidence type="ECO:0000256" key="2">
    <source>
        <dbReference type="SAM" id="SignalP"/>
    </source>
</evidence>
<evidence type="ECO:0000313" key="4">
    <source>
        <dbReference type="EMBL" id="EFR31401.1"/>
    </source>
</evidence>
<organism evidence="4 5">
    <name type="scientific">Eremococcus coleocola ACS-139-V-Col8</name>
    <dbReference type="NCBI Taxonomy" id="908337"/>
    <lineage>
        <taxon>Bacteria</taxon>
        <taxon>Bacillati</taxon>
        <taxon>Bacillota</taxon>
        <taxon>Bacilli</taxon>
        <taxon>Lactobacillales</taxon>
        <taxon>Aerococcaceae</taxon>
        <taxon>Eremococcus</taxon>
    </lineage>
</organism>
<dbReference type="OrthoDB" id="2145421at2"/>
<keyword evidence="5" id="KW-1185">Reference proteome</keyword>
<feature type="compositionally biased region" description="Acidic residues" evidence="1">
    <location>
        <begin position="238"/>
        <end position="247"/>
    </location>
</feature>
<keyword evidence="2" id="KW-0732">Signal</keyword>
<dbReference type="PANTHER" id="PTHR33734">
    <property type="entry name" value="LYSM DOMAIN-CONTAINING GPI-ANCHORED PROTEIN 2"/>
    <property type="match status" value="1"/>
</dbReference>
<dbReference type="PANTHER" id="PTHR33734:SF22">
    <property type="entry name" value="MEMBRANE-BOUND LYTIC MUREIN TRANSGLYCOSYLASE D"/>
    <property type="match status" value="1"/>
</dbReference>
<dbReference type="EMBL" id="AENN01000015">
    <property type="protein sequence ID" value="EFR31401.1"/>
    <property type="molecule type" value="Genomic_DNA"/>
</dbReference>
<comment type="caution">
    <text evidence="4">The sequence shown here is derived from an EMBL/GenBank/DDBJ whole genome shotgun (WGS) entry which is preliminary data.</text>
</comment>
<name>E4KPS6_9LACT</name>